<keyword evidence="6" id="KW-0106">Calcium</keyword>
<dbReference type="EMBL" id="SHNO01000001">
    <property type="protein sequence ID" value="MCX2978316.1"/>
    <property type="molecule type" value="Genomic_DNA"/>
</dbReference>
<organism evidence="8 9">
    <name type="scientific">Candidatus Marimicrobium litorale</name>
    <dbReference type="NCBI Taxonomy" id="2518991"/>
    <lineage>
        <taxon>Bacteria</taxon>
        <taxon>Pseudomonadati</taxon>
        <taxon>Pseudomonadota</taxon>
        <taxon>Gammaproteobacteria</taxon>
        <taxon>Cellvibrionales</taxon>
        <taxon>Halieaceae</taxon>
        <taxon>Marimicrobium</taxon>
    </lineage>
</organism>
<dbReference type="PANTHER" id="PTHR45953">
    <property type="entry name" value="IDURONATE 2-SULFATASE"/>
    <property type="match status" value="1"/>
</dbReference>
<evidence type="ECO:0000256" key="1">
    <source>
        <dbReference type="ARBA" id="ARBA00001913"/>
    </source>
</evidence>
<evidence type="ECO:0000256" key="5">
    <source>
        <dbReference type="ARBA" id="ARBA00022801"/>
    </source>
</evidence>
<sequence>MVIRRRQFLTGAAAAATMATLGCGEKRNSADAAQAPAVSATKTLSDHPNILLLCIDDLNDWVGYLGSHPGVRTPNIDRLRAKSFSYNEAYCSVPVCIGSRASALWGLTPDATGVSESEDNAAYWQLAMSPDLKPLPLWFSDAGYETISTGKVFHYQKGTPRFWDVFKPYKDSPVTFGDHGTLFDYGLMPPGEIHEDQKTADFAVAELQKEHDRPWFMAIGLFQPHVPWRLPQWAFDMHPLEEVVLPEVRPGDLDDIPPMGVTLAKSPMRVTPEGELTQNDLVIDAGLWPQHVQAYLAACSHTDRMIGQILDALESSPYADNTAVVLWSDNGYHLGEKLHWRKMALWEHATRVPLLISAPGRLDAGGSFDAPISLLDLAPTLTDLAGIATPEQFQGKSLLGMTTEQANARPANMRWGDAVSTRVGNWRWTRYPDGGEELYNHTDDPREFNNLLGLNGSHEGGIAALLQRADPTP</sequence>
<evidence type="ECO:0000313" key="8">
    <source>
        <dbReference type="EMBL" id="MCX2978316.1"/>
    </source>
</evidence>
<proteinExistence type="inferred from homology"/>
<keyword evidence="3" id="KW-0479">Metal-binding</keyword>
<reference evidence="8" key="1">
    <citation type="submission" date="2019-02" db="EMBL/GenBank/DDBJ databases">
        <authorList>
            <person name="Li S.-H."/>
        </authorList>
    </citation>
    <scope>NUCLEOTIDE SEQUENCE</scope>
    <source>
        <strain evidence="8">IMCC11814</strain>
    </source>
</reference>
<dbReference type="Gene3D" id="3.40.720.10">
    <property type="entry name" value="Alkaline Phosphatase, subunit A"/>
    <property type="match status" value="1"/>
</dbReference>
<keyword evidence="5" id="KW-0378">Hydrolase</keyword>
<dbReference type="PROSITE" id="PS51257">
    <property type="entry name" value="PROKAR_LIPOPROTEIN"/>
    <property type="match status" value="1"/>
</dbReference>
<evidence type="ECO:0000256" key="6">
    <source>
        <dbReference type="ARBA" id="ARBA00022837"/>
    </source>
</evidence>
<accession>A0ABT3T934</accession>
<dbReference type="InterPro" id="IPR035874">
    <property type="entry name" value="IDS"/>
</dbReference>
<dbReference type="InterPro" id="IPR006311">
    <property type="entry name" value="TAT_signal"/>
</dbReference>
<protein>
    <submittedName>
        <fullName evidence="8">Iduronate-2-sulfatase</fullName>
    </submittedName>
</protein>
<dbReference type="Proteomes" id="UP001143304">
    <property type="component" value="Unassembled WGS sequence"/>
</dbReference>
<feature type="domain" description="Sulfatase N-terminal" evidence="7">
    <location>
        <begin position="48"/>
        <end position="387"/>
    </location>
</feature>
<dbReference type="Pfam" id="PF00884">
    <property type="entry name" value="Sulfatase"/>
    <property type="match status" value="1"/>
</dbReference>
<dbReference type="InterPro" id="IPR017850">
    <property type="entry name" value="Alkaline_phosphatase_core_sf"/>
</dbReference>
<evidence type="ECO:0000256" key="4">
    <source>
        <dbReference type="ARBA" id="ARBA00022729"/>
    </source>
</evidence>
<name>A0ABT3T934_9GAMM</name>
<dbReference type="SUPFAM" id="SSF53649">
    <property type="entry name" value="Alkaline phosphatase-like"/>
    <property type="match status" value="1"/>
</dbReference>
<keyword evidence="9" id="KW-1185">Reference proteome</keyword>
<comment type="similarity">
    <text evidence="2">Belongs to the sulfatase family.</text>
</comment>
<dbReference type="RefSeq" id="WP_279250013.1">
    <property type="nucleotide sequence ID" value="NZ_SHNO01000001.1"/>
</dbReference>
<keyword evidence="4" id="KW-0732">Signal</keyword>
<evidence type="ECO:0000259" key="7">
    <source>
        <dbReference type="Pfam" id="PF00884"/>
    </source>
</evidence>
<dbReference type="PROSITE" id="PS51318">
    <property type="entry name" value="TAT"/>
    <property type="match status" value="1"/>
</dbReference>
<dbReference type="CDD" id="cd16030">
    <property type="entry name" value="iduronate-2-sulfatase"/>
    <property type="match status" value="1"/>
</dbReference>
<comment type="caution">
    <text evidence="8">The sequence shown here is derived from an EMBL/GenBank/DDBJ whole genome shotgun (WGS) entry which is preliminary data.</text>
</comment>
<comment type="cofactor">
    <cofactor evidence="1">
        <name>Ca(2+)</name>
        <dbReference type="ChEBI" id="CHEBI:29108"/>
    </cofactor>
</comment>
<evidence type="ECO:0000313" key="9">
    <source>
        <dbReference type="Proteomes" id="UP001143304"/>
    </source>
</evidence>
<evidence type="ECO:0000256" key="2">
    <source>
        <dbReference type="ARBA" id="ARBA00008779"/>
    </source>
</evidence>
<gene>
    <name evidence="8" type="ORF">EYC82_13190</name>
</gene>
<dbReference type="PANTHER" id="PTHR45953:SF1">
    <property type="entry name" value="IDURONATE 2-SULFATASE"/>
    <property type="match status" value="1"/>
</dbReference>
<dbReference type="InterPro" id="IPR000917">
    <property type="entry name" value="Sulfatase_N"/>
</dbReference>
<evidence type="ECO:0000256" key="3">
    <source>
        <dbReference type="ARBA" id="ARBA00022723"/>
    </source>
</evidence>